<reference evidence="2" key="2">
    <citation type="submission" date="2018-05" db="EMBL/GenBank/DDBJ databases">
        <title>OgluRS3 (Oryza glumaepatula Reference Sequence Version 3).</title>
        <authorList>
            <person name="Zhang J."/>
            <person name="Kudrna D."/>
            <person name="Lee S."/>
            <person name="Talag J."/>
            <person name="Welchert J."/>
            <person name="Wing R.A."/>
        </authorList>
    </citation>
    <scope>NUCLEOTIDE SEQUENCE [LARGE SCALE GENOMIC DNA]</scope>
</reference>
<organism evidence="2">
    <name type="scientific">Oryza glumipatula</name>
    <dbReference type="NCBI Taxonomy" id="40148"/>
    <lineage>
        <taxon>Eukaryota</taxon>
        <taxon>Viridiplantae</taxon>
        <taxon>Streptophyta</taxon>
        <taxon>Embryophyta</taxon>
        <taxon>Tracheophyta</taxon>
        <taxon>Spermatophyta</taxon>
        <taxon>Magnoliopsida</taxon>
        <taxon>Liliopsida</taxon>
        <taxon>Poales</taxon>
        <taxon>Poaceae</taxon>
        <taxon>BOP clade</taxon>
        <taxon>Oryzoideae</taxon>
        <taxon>Oryzeae</taxon>
        <taxon>Oryzinae</taxon>
        <taxon>Oryza</taxon>
    </lineage>
</organism>
<feature type="compositionally biased region" description="Basic and acidic residues" evidence="1">
    <location>
        <begin position="1"/>
        <end position="13"/>
    </location>
</feature>
<protein>
    <recommendedName>
        <fullName evidence="4">DUF834 domain-containing protein</fullName>
    </recommendedName>
</protein>
<name>A0A0E0AUZ1_9ORYZ</name>
<keyword evidence="3" id="KW-1185">Reference proteome</keyword>
<evidence type="ECO:0000313" key="2">
    <source>
        <dbReference type="EnsemblPlants" id="OGLUM08G14330.2"/>
    </source>
</evidence>
<accession>A0A0E0AUZ1</accession>
<feature type="region of interest" description="Disordered" evidence="1">
    <location>
        <begin position="1"/>
        <end position="43"/>
    </location>
</feature>
<evidence type="ECO:0000256" key="1">
    <source>
        <dbReference type="SAM" id="MobiDB-lite"/>
    </source>
</evidence>
<feature type="region of interest" description="Disordered" evidence="1">
    <location>
        <begin position="64"/>
        <end position="113"/>
    </location>
</feature>
<evidence type="ECO:0000313" key="3">
    <source>
        <dbReference type="Proteomes" id="UP000026961"/>
    </source>
</evidence>
<sequence>MNGHDDGTPDLRPRSGGIQVAATTRSAGGSHGAGGDGQEAEEAATARKLRWVLHLLLTELRHHPHHCRCPPGVVLSLRRRPHCPATPSPSSTRWLPPAPQDPQRSPVARSERS</sequence>
<evidence type="ECO:0008006" key="4">
    <source>
        <dbReference type="Google" id="ProtNLM"/>
    </source>
</evidence>
<dbReference type="Gramene" id="OGLUM08G14330.2">
    <property type="protein sequence ID" value="OGLUM08G14330.2"/>
    <property type="gene ID" value="OGLUM08G14330"/>
</dbReference>
<proteinExistence type="predicted"/>
<reference evidence="2" key="1">
    <citation type="submission" date="2015-04" db="UniProtKB">
        <authorList>
            <consortium name="EnsemblPlants"/>
        </authorList>
    </citation>
    <scope>IDENTIFICATION</scope>
</reference>
<dbReference type="EnsemblPlants" id="OGLUM08G14330.2">
    <property type="protein sequence ID" value="OGLUM08G14330.2"/>
    <property type="gene ID" value="OGLUM08G14330"/>
</dbReference>
<dbReference type="AlphaFoldDB" id="A0A0E0AUZ1"/>
<dbReference type="HOGENOM" id="CLU_2137399_0_0_1"/>
<dbReference type="Proteomes" id="UP000026961">
    <property type="component" value="Chromosome 8"/>
</dbReference>